<dbReference type="AlphaFoldDB" id="A0A2M4DRA6"/>
<feature type="chain" id="PRO_5014779311" evidence="1">
    <location>
        <begin position="25"/>
        <end position="72"/>
    </location>
</feature>
<accession>A0A2M4DRA6</accession>
<dbReference type="EMBL" id="GGFL01015915">
    <property type="protein sequence ID" value="MBW80093.1"/>
    <property type="molecule type" value="Transcribed_RNA"/>
</dbReference>
<organism evidence="2">
    <name type="scientific">Anopheles darlingi</name>
    <name type="common">Mosquito</name>
    <dbReference type="NCBI Taxonomy" id="43151"/>
    <lineage>
        <taxon>Eukaryota</taxon>
        <taxon>Metazoa</taxon>
        <taxon>Ecdysozoa</taxon>
        <taxon>Arthropoda</taxon>
        <taxon>Hexapoda</taxon>
        <taxon>Insecta</taxon>
        <taxon>Pterygota</taxon>
        <taxon>Neoptera</taxon>
        <taxon>Endopterygota</taxon>
        <taxon>Diptera</taxon>
        <taxon>Nematocera</taxon>
        <taxon>Culicoidea</taxon>
        <taxon>Culicidae</taxon>
        <taxon>Anophelinae</taxon>
        <taxon>Anopheles</taxon>
    </lineage>
</organism>
<evidence type="ECO:0000256" key="1">
    <source>
        <dbReference type="SAM" id="SignalP"/>
    </source>
</evidence>
<reference evidence="2" key="1">
    <citation type="submission" date="2018-01" db="EMBL/GenBank/DDBJ databases">
        <title>An insight into the sialome of Amazonian anophelines.</title>
        <authorList>
            <person name="Ribeiro J.M."/>
            <person name="Scarpassa V."/>
            <person name="Calvo E."/>
        </authorList>
    </citation>
    <scope>NUCLEOTIDE SEQUENCE</scope>
</reference>
<feature type="signal peptide" evidence="1">
    <location>
        <begin position="1"/>
        <end position="24"/>
    </location>
</feature>
<proteinExistence type="predicted"/>
<protein>
    <submittedName>
        <fullName evidence="2">Putative secreted protein</fullName>
    </submittedName>
</protein>
<evidence type="ECO:0000313" key="2">
    <source>
        <dbReference type="EMBL" id="MBW80093.1"/>
    </source>
</evidence>
<dbReference type="PROSITE" id="PS51257">
    <property type="entry name" value="PROKAR_LIPOPROTEIN"/>
    <property type="match status" value="1"/>
</dbReference>
<sequence length="72" mass="8636">MLQNRRYWAMLNLSVSCTSWICWPSHICTRCSAPCLQTSPARRRRKIVRTWNVWPSLFGHAEKIWIQSWENS</sequence>
<keyword evidence="1" id="KW-0732">Signal</keyword>
<name>A0A2M4DRA6_ANODA</name>